<feature type="binding site" evidence="10">
    <location>
        <begin position="252"/>
        <end position="256"/>
    </location>
    <ligand>
        <name>substrate</name>
    </ligand>
</feature>
<dbReference type="Gene3D" id="3.40.50.720">
    <property type="entry name" value="NAD(P)-binding Rossmann-like Domain"/>
    <property type="match status" value="2"/>
</dbReference>
<dbReference type="GO" id="GO:0051287">
    <property type="term" value="F:NAD binding"/>
    <property type="evidence" value="ECO:0007669"/>
    <property type="project" value="InterPro"/>
</dbReference>
<sequence length="436" mass="47492">MRIVMIGSGYVGLVSGACLADFGHHITCVDKSEAKIDALERGEVPIFEPGLDAIIEHNRSAGRLDFSKDLAAPVADADVVFIAVGTPSRRGDGHADLSYVYAAAREIAAAVSGFTVVVTKSTVPVGTGDEIERIFREEFPGKDIAVVSNPEFLREGAAITDFKRPDRIVIGTEDPRATEVMREVYRPLYLNEAPLYFCERRTSELIKYAANAFLAMKITFINEIADLCEQIGADVQKVAKGIGMDKRIGDKFLHAGPGYGGSCFPKDTLALVKTAQDYDSPMRLIETTVAINDNRKRAMGRKVIAACDGSVRGKKIAVLGLTFKPNTDDMRDAPSITIIQALLDGGAAVHVYDPEGMQAAKEMLGPVTYGNDPYEIAEGADAIVLVTEWDEFRALDFKRLKTTMKNPVVVDLRNIYPVAEITRHGFSHFAVGKKTE</sequence>
<evidence type="ECO:0000256" key="6">
    <source>
        <dbReference type="ARBA" id="ARBA00023027"/>
    </source>
</evidence>
<evidence type="ECO:0000259" key="12">
    <source>
        <dbReference type="SMART" id="SM00984"/>
    </source>
</evidence>
<dbReference type="Pfam" id="PF03721">
    <property type="entry name" value="UDPG_MGDP_dh_N"/>
    <property type="match status" value="1"/>
</dbReference>
<feature type="active site" description="Nucleophile" evidence="9">
    <location>
        <position position="263"/>
    </location>
</feature>
<dbReference type="NCBIfam" id="TIGR03026">
    <property type="entry name" value="NDP-sugDHase"/>
    <property type="match status" value="1"/>
</dbReference>
<dbReference type="SUPFAM" id="SSF51735">
    <property type="entry name" value="NAD(P)-binding Rossmann-fold domains"/>
    <property type="match status" value="1"/>
</dbReference>
<comment type="catalytic activity">
    <reaction evidence="7 8">
        <text>UDP-alpha-D-glucose + 2 NAD(+) + H2O = UDP-alpha-D-glucuronate + 2 NADH + 3 H(+)</text>
        <dbReference type="Rhea" id="RHEA:23596"/>
        <dbReference type="ChEBI" id="CHEBI:15377"/>
        <dbReference type="ChEBI" id="CHEBI:15378"/>
        <dbReference type="ChEBI" id="CHEBI:57540"/>
        <dbReference type="ChEBI" id="CHEBI:57945"/>
        <dbReference type="ChEBI" id="CHEBI:58052"/>
        <dbReference type="ChEBI" id="CHEBI:58885"/>
        <dbReference type="EC" id="1.1.1.22"/>
    </reaction>
</comment>
<evidence type="ECO:0000256" key="3">
    <source>
        <dbReference type="ARBA" id="ARBA00012954"/>
    </source>
</evidence>
<feature type="binding site" evidence="11">
    <location>
        <position position="86"/>
    </location>
    <ligand>
        <name>NAD(+)</name>
        <dbReference type="ChEBI" id="CHEBI:57540"/>
    </ligand>
</feature>
<evidence type="ECO:0000256" key="5">
    <source>
        <dbReference type="ARBA" id="ARBA00023002"/>
    </source>
</evidence>
<dbReference type="GO" id="GO:0003979">
    <property type="term" value="F:UDP-glucose 6-dehydrogenase activity"/>
    <property type="evidence" value="ECO:0007669"/>
    <property type="project" value="UniProtKB-EC"/>
</dbReference>
<dbReference type="InterPro" id="IPR014026">
    <property type="entry name" value="UDP-Glc/GDP-Man_DH_dimer"/>
</dbReference>
<dbReference type="Pfam" id="PF03720">
    <property type="entry name" value="UDPG_MGDP_dh_C"/>
    <property type="match status" value="1"/>
</dbReference>
<comment type="similarity">
    <text evidence="2 8">Belongs to the UDP-glucose/GDP-mannose dehydrogenase family.</text>
</comment>
<dbReference type="PANTHER" id="PTHR43750">
    <property type="entry name" value="UDP-GLUCOSE 6-DEHYDROGENASE TUAD"/>
    <property type="match status" value="1"/>
</dbReference>
<dbReference type="GO" id="GO:0006065">
    <property type="term" value="P:UDP-glucuronate biosynthetic process"/>
    <property type="evidence" value="ECO:0007669"/>
    <property type="project" value="UniProtKB-UniPathway"/>
</dbReference>
<dbReference type="SUPFAM" id="SSF48179">
    <property type="entry name" value="6-phosphogluconate dehydrogenase C-terminal domain-like"/>
    <property type="match status" value="1"/>
</dbReference>
<evidence type="ECO:0000313" key="14">
    <source>
        <dbReference type="Proteomes" id="UP000199542"/>
    </source>
</evidence>
<feature type="binding site" evidence="11">
    <location>
        <position position="122"/>
    </location>
    <ligand>
        <name>NAD(+)</name>
        <dbReference type="ChEBI" id="CHEBI:57540"/>
    </ligand>
</feature>
<gene>
    <name evidence="13" type="ORF">SAMN02927900_03730</name>
</gene>
<evidence type="ECO:0000256" key="7">
    <source>
        <dbReference type="ARBA" id="ARBA00047473"/>
    </source>
</evidence>
<dbReference type="InterPro" id="IPR028357">
    <property type="entry name" value="UDPglc_DH_bac"/>
</dbReference>
<feature type="binding site" evidence="11">
    <location>
        <position position="35"/>
    </location>
    <ligand>
        <name>NAD(+)</name>
        <dbReference type="ChEBI" id="CHEBI:57540"/>
    </ligand>
</feature>
<evidence type="ECO:0000256" key="9">
    <source>
        <dbReference type="PIRSR" id="PIRSR500134-1"/>
    </source>
</evidence>
<evidence type="ECO:0000256" key="4">
    <source>
        <dbReference type="ARBA" id="ARBA00015132"/>
    </source>
</evidence>
<feature type="binding site" evidence="11">
    <location>
        <position position="155"/>
    </location>
    <ligand>
        <name>NAD(+)</name>
        <dbReference type="ChEBI" id="CHEBI:57540"/>
    </ligand>
</feature>
<dbReference type="EC" id="1.1.1.22" evidence="3 8"/>
<feature type="binding site" evidence="11">
    <location>
        <position position="30"/>
    </location>
    <ligand>
        <name>NAD(+)</name>
        <dbReference type="ChEBI" id="CHEBI:57540"/>
    </ligand>
</feature>
<dbReference type="InterPro" id="IPR036291">
    <property type="entry name" value="NAD(P)-bd_dom_sf"/>
</dbReference>
<dbReference type="UniPathway" id="UPA00038">
    <property type="reaction ID" value="UER00491"/>
</dbReference>
<feature type="binding site" evidence="10">
    <location>
        <position position="207"/>
    </location>
    <ligand>
        <name>substrate</name>
    </ligand>
</feature>
<dbReference type="Pfam" id="PF00984">
    <property type="entry name" value="UDPG_MGDP_dh"/>
    <property type="match status" value="1"/>
</dbReference>
<dbReference type="InterPro" id="IPR017476">
    <property type="entry name" value="UDP-Glc/GDP-Man"/>
</dbReference>
<evidence type="ECO:0000256" key="1">
    <source>
        <dbReference type="ARBA" id="ARBA00004701"/>
    </source>
</evidence>
<keyword evidence="5 8" id="KW-0560">Oxidoreductase</keyword>
<dbReference type="PROSITE" id="PS51257">
    <property type="entry name" value="PROKAR_LIPOPROTEIN"/>
    <property type="match status" value="1"/>
</dbReference>
<dbReference type="SUPFAM" id="SSF52413">
    <property type="entry name" value="UDP-glucose/GDP-mannose dehydrogenase C-terminal domain"/>
    <property type="match status" value="1"/>
</dbReference>
<feature type="binding site" evidence="11">
    <location>
        <position position="331"/>
    </location>
    <ligand>
        <name>NAD(+)</name>
        <dbReference type="ChEBI" id="CHEBI:57540"/>
    </ligand>
</feature>
<evidence type="ECO:0000256" key="11">
    <source>
        <dbReference type="PIRSR" id="PIRSR500134-3"/>
    </source>
</evidence>
<dbReference type="PANTHER" id="PTHR43750:SF3">
    <property type="entry name" value="UDP-GLUCOSE 6-DEHYDROGENASE TUAD"/>
    <property type="match status" value="1"/>
</dbReference>
<evidence type="ECO:0000313" key="13">
    <source>
        <dbReference type="EMBL" id="SCW67497.1"/>
    </source>
</evidence>
<accession>A0A1G4SEZ7</accession>
<dbReference type="AlphaFoldDB" id="A0A1G4SEZ7"/>
<evidence type="ECO:0000256" key="8">
    <source>
        <dbReference type="PIRNR" id="PIRNR000124"/>
    </source>
</evidence>
<proteinExistence type="inferred from homology"/>
<feature type="binding site" evidence="11">
    <location>
        <position position="266"/>
    </location>
    <ligand>
        <name>NAD(+)</name>
        <dbReference type="ChEBI" id="CHEBI:57540"/>
    </ligand>
</feature>
<dbReference type="InterPro" id="IPR036220">
    <property type="entry name" value="UDP-Glc/GDP-Man_DH_C_sf"/>
</dbReference>
<dbReference type="Gene3D" id="1.20.5.100">
    <property type="entry name" value="Cytochrome c1, transmembrane anchor, C-terminal"/>
    <property type="match status" value="1"/>
</dbReference>
<evidence type="ECO:0000256" key="10">
    <source>
        <dbReference type="PIRSR" id="PIRSR500134-2"/>
    </source>
</evidence>
<feature type="binding site" evidence="10">
    <location>
        <position position="260"/>
    </location>
    <ligand>
        <name>substrate</name>
    </ligand>
</feature>
<name>A0A1G4SEZ7_9HYPH</name>
<dbReference type="InterPro" id="IPR008927">
    <property type="entry name" value="6-PGluconate_DH-like_C_sf"/>
</dbReference>
<protein>
    <recommendedName>
        <fullName evidence="4 8">UDP-glucose 6-dehydrogenase</fullName>
        <ecNumber evidence="3 8">1.1.1.22</ecNumber>
    </recommendedName>
</protein>
<evidence type="ECO:0000256" key="2">
    <source>
        <dbReference type="ARBA" id="ARBA00006601"/>
    </source>
</evidence>
<keyword evidence="6 8" id="KW-0520">NAD</keyword>
<dbReference type="PIRSF" id="PIRSF500134">
    <property type="entry name" value="UDPglc_DH_bac"/>
    <property type="match status" value="1"/>
</dbReference>
<feature type="binding site" evidence="10">
    <location>
        <position position="324"/>
    </location>
    <ligand>
        <name>substrate</name>
    </ligand>
</feature>
<dbReference type="Proteomes" id="UP000199542">
    <property type="component" value="Unassembled WGS sequence"/>
</dbReference>
<dbReference type="SMART" id="SM00984">
    <property type="entry name" value="UDPG_MGDP_dh_C"/>
    <property type="match status" value="1"/>
</dbReference>
<dbReference type="GO" id="GO:0000271">
    <property type="term" value="P:polysaccharide biosynthetic process"/>
    <property type="evidence" value="ECO:0007669"/>
    <property type="project" value="InterPro"/>
</dbReference>
<feature type="binding site" evidence="10">
    <location>
        <begin position="152"/>
        <end position="155"/>
    </location>
    <ligand>
        <name>substrate</name>
    </ligand>
</feature>
<dbReference type="EMBL" id="FMTM01000005">
    <property type="protein sequence ID" value="SCW67497.1"/>
    <property type="molecule type" value="Genomic_DNA"/>
</dbReference>
<dbReference type="InterPro" id="IPR014027">
    <property type="entry name" value="UDP-Glc/GDP-Man_DH_C"/>
</dbReference>
<organism evidence="13 14">
    <name type="scientific">Rhizobium mongolense subsp. loessense</name>
    <dbReference type="NCBI Taxonomy" id="158890"/>
    <lineage>
        <taxon>Bacteria</taxon>
        <taxon>Pseudomonadati</taxon>
        <taxon>Pseudomonadota</taxon>
        <taxon>Alphaproteobacteria</taxon>
        <taxon>Hyphomicrobiales</taxon>
        <taxon>Rhizobiaceae</taxon>
        <taxon>Rhizobium/Agrobacterium group</taxon>
        <taxon>Rhizobium</taxon>
    </lineage>
</organism>
<feature type="domain" description="UDP-glucose/GDP-mannose dehydrogenase C-terminal" evidence="12">
    <location>
        <begin position="317"/>
        <end position="418"/>
    </location>
</feature>
<dbReference type="RefSeq" id="WP_092586376.1">
    <property type="nucleotide sequence ID" value="NZ_FMTM01000005.1"/>
</dbReference>
<dbReference type="PIRSF" id="PIRSF000124">
    <property type="entry name" value="UDPglc_GDPman_dh"/>
    <property type="match status" value="1"/>
</dbReference>
<comment type="pathway">
    <text evidence="1">Nucleotide-sugar biosynthesis; UDP-alpha-D-glucuronate biosynthesis; UDP-alpha-D-glucuronate from UDP-alpha-D-glucose: step 1/1.</text>
</comment>
<reference evidence="13 14" key="1">
    <citation type="submission" date="2016-10" db="EMBL/GenBank/DDBJ databases">
        <authorList>
            <person name="de Groot N.N."/>
        </authorList>
    </citation>
    <scope>NUCLEOTIDE SEQUENCE [LARGE SCALE GENOMIC DNA]</scope>
    <source>
        <strain evidence="13 14">CGMCC 1.3401</strain>
    </source>
</reference>
<dbReference type="InterPro" id="IPR001732">
    <property type="entry name" value="UDP-Glc/GDP-Man_DH_N"/>
</dbReference>